<dbReference type="GeneID" id="41976888"/>
<name>A0A507APS3_9PEZI</name>
<feature type="region of interest" description="Disordered" evidence="1">
    <location>
        <begin position="86"/>
        <end position="112"/>
    </location>
</feature>
<proteinExistence type="predicted"/>
<dbReference type="InParanoid" id="A0A507APS3"/>
<dbReference type="Proteomes" id="UP000319257">
    <property type="component" value="Unassembled WGS sequence"/>
</dbReference>
<sequence length="336" mass="37759">MVRHWSRAPGFEYPSLGDYYMYPSLGDCDDLRHDTAKTLAENSEAFSSLLNRKLYRPSKRATIHKSVEQHLLAILNDTVQSIKYGKGGKSGTVNEAPSADEENAWKHHQETGPYPESLLEHIEMLSEMLDILDWVLDSCQYFTRKSSFTLGLTEIALRIAHSGPPGYSLPGLSLLPENGVVVPYMMQPPWLRTSQTETIKQGETACCPGHCNESSCIEYCFSTILKYAEQIHHPYTSLTEEHTAEAMAAAGMLDTARAPIYELASLMLRRLLGPLSEFTHPVTLLGRFCKCPATVELQEARMHEFPGWDKEMNAWGIVYADKHTHRLDFLGSADCD</sequence>
<evidence type="ECO:0000256" key="1">
    <source>
        <dbReference type="SAM" id="MobiDB-lite"/>
    </source>
</evidence>
<dbReference type="EMBL" id="SKBQ01000068">
    <property type="protein sequence ID" value="TPX09397.1"/>
    <property type="molecule type" value="Genomic_DNA"/>
</dbReference>
<accession>A0A507APS3</accession>
<protein>
    <submittedName>
        <fullName evidence="2">Uncharacterized protein</fullName>
    </submittedName>
</protein>
<dbReference type="RefSeq" id="XP_030991108.1">
    <property type="nucleotide sequence ID" value="XM_031144406.1"/>
</dbReference>
<evidence type="ECO:0000313" key="2">
    <source>
        <dbReference type="EMBL" id="TPX09397.1"/>
    </source>
</evidence>
<reference evidence="2 3" key="1">
    <citation type="submission" date="2019-06" db="EMBL/GenBank/DDBJ databases">
        <title>Draft genome sequence of the filamentous fungus Phialemoniopsis curvata isolated from diesel fuel.</title>
        <authorList>
            <person name="Varaljay V.A."/>
            <person name="Lyon W.J."/>
            <person name="Crouch A.L."/>
            <person name="Drake C.E."/>
            <person name="Hollomon J.M."/>
            <person name="Nadeau L.J."/>
            <person name="Nunn H.S."/>
            <person name="Stevenson B.S."/>
            <person name="Bojanowski C.L."/>
            <person name="Crookes-Goodson W.J."/>
        </authorList>
    </citation>
    <scope>NUCLEOTIDE SEQUENCE [LARGE SCALE GENOMIC DNA]</scope>
    <source>
        <strain evidence="2 3">D216</strain>
    </source>
</reference>
<keyword evidence="3" id="KW-1185">Reference proteome</keyword>
<evidence type="ECO:0000313" key="3">
    <source>
        <dbReference type="Proteomes" id="UP000319257"/>
    </source>
</evidence>
<dbReference type="AlphaFoldDB" id="A0A507APS3"/>
<gene>
    <name evidence="2" type="ORF">E0L32_009441</name>
</gene>
<comment type="caution">
    <text evidence="2">The sequence shown here is derived from an EMBL/GenBank/DDBJ whole genome shotgun (WGS) entry which is preliminary data.</text>
</comment>
<organism evidence="2 3">
    <name type="scientific">Thyridium curvatum</name>
    <dbReference type="NCBI Taxonomy" id="1093900"/>
    <lineage>
        <taxon>Eukaryota</taxon>
        <taxon>Fungi</taxon>
        <taxon>Dikarya</taxon>
        <taxon>Ascomycota</taxon>
        <taxon>Pezizomycotina</taxon>
        <taxon>Sordariomycetes</taxon>
        <taxon>Sordariomycetidae</taxon>
        <taxon>Thyridiales</taxon>
        <taxon>Thyridiaceae</taxon>
        <taxon>Thyridium</taxon>
    </lineage>
</organism>